<evidence type="ECO:0000313" key="7">
    <source>
        <dbReference type="Proteomes" id="UP000472267"/>
    </source>
</evidence>
<dbReference type="Pfam" id="PF21366">
    <property type="entry name" value="TRAFD1-XIAF1_ZnF"/>
    <property type="match status" value="1"/>
</dbReference>
<reference evidence="6" key="2">
    <citation type="submission" date="2025-08" db="UniProtKB">
        <authorList>
            <consortium name="Ensembl"/>
        </authorList>
    </citation>
    <scope>IDENTIFICATION</scope>
</reference>
<keyword evidence="3 4" id="KW-0862">Zinc</keyword>
<reference evidence="6" key="3">
    <citation type="submission" date="2025-09" db="UniProtKB">
        <authorList>
            <consortium name="Ensembl"/>
        </authorList>
    </citation>
    <scope>IDENTIFICATION</scope>
</reference>
<dbReference type="InParanoid" id="A0A672IUH1"/>
<sequence length="310" mass="35033">MDSSEPTRTCKQCQREVAEANFALHETHCSRFLCVCPDCGDNVPRDQLTEHREEQHSLVRCSKCSQKMERCRLEDHELEECVERLQSCEFCELQLPFKDLADHVAFCGSRTERCQDCGRYVKLSEQSQHHLTCSASDDDPSLTSATQTQTATCVSCKGSFPVEEIDEHELDCVAASRGECELEEEEDEEDDWGHPWGAAAAAISSTYQRMSMSGGAGSGFQDEDDVNQIGSCPHCGLALPLLTLRWHQKTGHLLEDLLLFPQLCVHVVVQHLRRETFHSATTRNKRGWLNVSRRTERWSDGATFTFISIC</sequence>
<evidence type="ECO:0000256" key="4">
    <source>
        <dbReference type="PROSITE-ProRule" id="PRU00207"/>
    </source>
</evidence>
<name>A0A672IUH1_SALFA</name>
<dbReference type="GO" id="GO:0005739">
    <property type="term" value="C:mitochondrion"/>
    <property type="evidence" value="ECO:0007669"/>
    <property type="project" value="TreeGrafter"/>
</dbReference>
<evidence type="ECO:0000256" key="3">
    <source>
        <dbReference type="ARBA" id="ARBA00022833"/>
    </source>
</evidence>
<evidence type="ECO:0000259" key="5">
    <source>
        <dbReference type="PROSITE" id="PS50145"/>
    </source>
</evidence>
<protein>
    <recommendedName>
        <fullName evidence="5">TRAF-type domain-containing protein</fullName>
    </recommendedName>
</protein>
<dbReference type="PANTHER" id="PTHR16295">
    <property type="entry name" value="TRAF-TYPE ZINC FINGER PROTEIN-RELATED"/>
    <property type="match status" value="1"/>
</dbReference>
<keyword evidence="1 4" id="KW-0479">Metal-binding</keyword>
<dbReference type="PROSITE" id="PS50145">
    <property type="entry name" value="ZF_TRAF"/>
    <property type="match status" value="1"/>
</dbReference>
<evidence type="ECO:0000313" key="6">
    <source>
        <dbReference type="Ensembl" id="ENSSFAP00005045598.1"/>
    </source>
</evidence>
<accession>A0A672IUH1</accession>
<dbReference type="GO" id="GO:0008270">
    <property type="term" value="F:zinc ion binding"/>
    <property type="evidence" value="ECO:0007669"/>
    <property type="project" value="UniProtKB-KW"/>
</dbReference>
<dbReference type="InterPro" id="IPR049439">
    <property type="entry name" value="TRAFD1-XIAF1_Znf"/>
</dbReference>
<evidence type="ECO:0000256" key="1">
    <source>
        <dbReference type="ARBA" id="ARBA00022723"/>
    </source>
</evidence>
<keyword evidence="2 4" id="KW-0863">Zinc-finger</keyword>
<dbReference type="OMA" id="MDHEADE"/>
<keyword evidence="7" id="KW-1185">Reference proteome</keyword>
<dbReference type="InterPro" id="IPR001293">
    <property type="entry name" value="Znf_TRAF"/>
</dbReference>
<organism evidence="6 7">
    <name type="scientific">Salarias fasciatus</name>
    <name type="common">Jewelled blenny</name>
    <name type="synonym">Blennius fasciatus</name>
    <dbReference type="NCBI Taxonomy" id="181472"/>
    <lineage>
        <taxon>Eukaryota</taxon>
        <taxon>Metazoa</taxon>
        <taxon>Chordata</taxon>
        <taxon>Craniata</taxon>
        <taxon>Vertebrata</taxon>
        <taxon>Euteleostomi</taxon>
        <taxon>Actinopterygii</taxon>
        <taxon>Neopterygii</taxon>
        <taxon>Teleostei</taxon>
        <taxon>Neoteleostei</taxon>
        <taxon>Acanthomorphata</taxon>
        <taxon>Ovalentaria</taxon>
        <taxon>Blenniimorphae</taxon>
        <taxon>Blenniiformes</taxon>
        <taxon>Blennioidei</taxon>
        <taxon>Blenniidae</taxon>
        <taxon>Salariinae</taxon>
        <taxon>Salarias</taxon>
    </lineage>
</organism>
<dbReference type="Ensembl" id="ENSSFAT00005047175.1">
    <property type="protein sequence ID" value="ENSSFAP00005045598.1"/>
    <property type="gene ID" value="ENSSFAG00005022305.1"/>
</dbReference>
<dbReference type="FunCoup" id="A0A672IUH1">
    <property type="interactions" value="13"/>
</dbReference>
<dbReference type="InterPro" id="IPR051986">
    <property type="entry name" value="Innate_Immune_Apopt_Reg"/>
</dbReference>
<gene>
    <name evidence="6" type="primary">xaf1</name>
</gene>
<dbReference type="InterPro" id="IPR013083">
    <property type="entry name" value="Znf_RING/FYVE/PHD"/>
</dbReference>
<proteinExistence type="predicted"/>
<feature type="zinc finger region" description="TRAF-type" evidence="4">
    <location>
        <begin position="25"/>
        <end position="100"/>
    </location>
</feature>
<dbReference type="AlphaFoldDB" id="A0A672IUH1"/>
<dbReference type="Proteomes" id="UP000472267">
    <property type="component" value="Chromosome 14"/>
</dbReference>
<dbReference type="PANTHER" id="PTHR16295:SF17">
    <property type="entry name" value="XIAP-ASSOCIATED FACTOR 1"/>
    <property type="match status" value="1"/>
</dbReference>
<reference evidence="6" key="1">
    <citation type="submission" date="2019-06" db="EMBL/GenBank/DDBJ databases">
        <authorList>
            <consortium name="Wellcome Sanger Institute Data Sharing"/>
        </authorList>
    </citation>
    <scope>NUCLEOTIDE SEQUENCE [LARGE SCALE GENOMIC DNA]</scope>
</reference>
<evidence type="ECO:0000256" key="2">
    <source>
        <dbReference type="ARBA" id="ARBA00022771"/>
    </source>
</evidence>
<feature type="domain" description="TRAF-type" evidence="5">
    <location>
        <begin position="25"/>
        <end position="100"/>
    </location>
</feature>
<dbReference type="Gene3D" id="3.30.40.10">
    <property type="entry name" value="Zinc/RING finger domain, C3HC4 (zinc finger)"/>
    <property type="match status" value="2"/>
</dbReference>